<evidence type="ECO:0000256" key="2">
    <source>
        <dbReference type="ARBA" id="ARBA00023125"/>
    </source>
</evidence>
<dbReference type="SMART" id="SM00100">
    <property type="entry name" value="cNMP"/>
    <property type="match status" value="1"/>
</dbReference>
<dbReference type="Proteomes" id="UP000264330">
    <property type="component" value="Unassembled WGS sequence"/>
</dbReference>
<evidence type="ECO:0000256" key="1">
    <source>
        <dbReference type="ARBA" id="ARBA00023015"/>
    </source>
</evidence>
<dbReference type="Pfam" id="PF13545">
    <property type="entry name" value="HTH_Crp_2"/>
    <property type="match status" value="1"/>
</dbReference>
<accession>A0A3D5IYH5</accession>
<evidence type="ECO:0000313" key="6">
    <source>
        <dbReference type="Proteomes" id="UP000264330"/>
    </source>
</evidence>
<comment type="caution">
    <text evidence="5">The sequence shown here is derived from an EMBL/GenBank/DDBJ whole genome shotgun (WGS) entry which is preliminary data.</text>
</comment>
<dbReference type="Gene3D" id="2.60.120.10">
    <property type="entry name" value="Jelly Rolls"/>
    <property type="match status" value="1"/>
</dbReference>
<dbReference type="InterPro" id="IPR018490">
    <property type="entry name" value="cNMP-bd_dom_sf"/>
</dbReference>
<dbReference type="GO" id="GO:0003677">
    <property type="term" value="F:DNA binding"/>
    <property type="evidence" value="ECO:0007669"/>
    <property type="project" value="UniProtKB-KW"/>
</dbReference>
<dbReference type="CDD" id="cd00038">
    <property type="entry name" value="CAP_ED"/>
    <property type="match status" value="1"/>
</dbReference>
<evidence type="ECO:0000259" key="4">
    <source>
        <dbReference type="PROSITE" id="PS50042"/>
    </source>
</evidence>
<name>A0A3D5IYH5_9FLAO</name>
<keyword evidence="2" id="KW-0238">DNA-binding</keyword>
<keyword evidence="1" id="KW-0805">Transcription regulation</keyword>
<dbReference type="GO" id="GO:0003700">
    <property type="term" value="F:DNA-binding transcription factor activity"/>
    <property type="evidence" value="ECO:0007669"/>
    <property type="project" value="TreeGrafter"/>
</dbReference>
<dbReference type="Gene3D" id="1.10.10.10">
    <property type="entry name" value="Winged helix-like DNA-binding domain superfamily/Winged helix DNA-binding domain"/>
    <property type="match status" value="1"/>
</dbReference>
<keyword evidence="3" id="KW-0804">Transcription</keyword>
<evidence type="ECO:0000313" key="5">
    <source>
        <dbReference type="EMBL" id="HCV80090.1"/>
    </source>
</evidence>
<dbReference type="PANTHER" id="PTHR24567">
    <property type="entry name" value="CRP FAMILY TRANSCRIPTIONAL REGULATORY PROTEIN"/>
    <property type="match status" value="1"/>
</dbReference>
<dbReference type="InterPro" id="IPR000595">
    <property type="entry name" value="cNMP-bd_dom"/>
</dbReference>
<dbReference type="InterPro" id="IPR036388">
    <property type="entry name" value="WH-like_DNA-bd_sf"/>
</dbReference>
<dbReference type="InterPro" id="IPR014710">
    <property type="entry name" value="RmlC-like_jellyroll"/>
</dbReference>
<dbReference type="PANTHER" id="PTHR24567:SF26">
    <property type="entry name" value="REGULATORY PROTEIN YEIL"/>
    <property type="match status" value="1"/>
</dbReference>
<dbReference type="InterPro" id="IPR036390">
    <property type="entry name" value="WH_DNA-bd_sf"/>
</dbReference>
<dbReference type="RefSeq" id="WP_013070539.1">
    <property type="nucleotide sequence ID" value="NZ_CAJXAW010000066.1"/>
</dbReference>
<protein>
    <submittedName>
        <fullName evidence="5">Crp/Fnr family transcriptional regulator</fullName>
    </submittedName>
</protein>
<dbReference type="OMA" id="HEVIYEV"/>
<proteinExistence type="predicted"/>
<sequence length="241" mass="28209">MQTNNIQYLRSLDTLKDSKFFKDIPKDALAELMEKLVYRKWSKGTYLSGAYEPLPFFYILVMGKIKEYQVDEISEKERINFILSDGDVFDVLNLLDDRPHKIYWETLEETEVLRITKEDMLRWMDKYPQAQKHLYQYMASHVRMLEEMTADLSMCPTLVRLSKLLIQSFDIDKGCLNRIDNLPNSELAKLIGTTRAVLNRHIQELKGCGAISVERKKINIENTERLLMIVQNSHVPIAARC</sequence>
<dbReference type="GO" id="GO:0005829">
    <property type="term" value="C:cytosol"/>
    <property type="evidence" value="ECO:0007669"/>
    <property type="project" value="TreeGrafter"/>
</dbReference>
<dbReference type="Pfam" id="PF00027">
    <property type="entry name" value="cNMP_binding"/>
    <property type="match status" value="1"/>
</dbReference>
<dbReference type="EMBL" id="DPMF01000075">
    <property type="protein sequence ID" value="HCV80090.1"/>
    <property type="molecule type" value="Genomic_DNA"/>
</dbReference>
<reference evidence="5 6" key="1">
    <citation type="journal article" date="2018" name="Nat. Biotechnol.">
        <title>A standardized bacterial taxonomy based on genome phylogeny substantially revises the tree of life.</title>
        <authorList>
            <person name="Parks D.H."/>
            <person name="Chuvochina M."/>
            <person name="Waite D.W."/>
            <person name="Rinke C."/>
            <person name="Skarshewski A."/>
            <person name="Chaumeil P.A."/>
            <person name="Hugenholtz P."/>
        </authorList>
    </citation>
    <scope>NUCLEOTIDE SEQUENCE [LARGE SCALE GENOMIC DNA]</scope>
    <source>
        <strain evidence="5">UBA9359</strain>
    </source>
</reference>
<gene>
    <name evidence="5" type="ORF">DGQ38_03480</name>
</gene>
<dbReference type="InterPro" id="IPR012318">
    <property type="entry name" value="HTH_CRP"/>
</dbReference>
<organism evidence="5 6">
    <name type="scientific">Zunongwangia profunda</name>
    <dbReference type="NCBI Taxonomy" id="398743"/>
    <lineage>
        <taxon>Bacteria</taxon>
        <taxon>Pseudomonadati</taxon>
        <taxon>Bacteroidota</taxon>
        <taxon>Flavobacteriia</taxon>
        <taxon>Flavobacteriales</taxon>
        <taxon>Flavobacteriaceae</taxon>
        <taxon>Zunongwangia</taxon>
    </lineage>
</organism>
<dbReference type="SUPFAM" id="SSF46785">
    <property type="entry name" value="Winged helix' DNA-binding domain"/>
    <property type="match status" value="1"/>
</dbReference>
<dbReference type="InterPro" id="IPR050397">
    <property type="entry name" value="Env_Response_Regulators"/>
</dbReference>
<feature type="domain" description="Cyclic nucleotide-binding" evidence="4">
    <location>
        <begin position="20"/>
        <end position="141"/>
    </location>
</feature>
<dbReference type="PROSITE" id="PS50042">
    <property type="entry name" value="CNMP_BINDING_3"/>
    <property type="match status" value="1"/>
</dbReference>
<evidence type="ECO:0000256" key="3">
    <source>
        <dbReference type="ARBA" id="ARBA00023163"/>
    </source>
</evidence>
<dbReference type="AlphaFoldDB" id="A0A3D5IYH5"/>
<dbReference type="SUPFAM" id="SSF51206">
    <property type="entry name" value="cAMP-binding domain-like"/>
    <property type="match status" value="1"/>
</dbReference>